<feature type="domain" description="GmrSD restriction endonucleases N-terminal" evidence="2">
    <location>
        <begin position="3"/>
        <end position="93"/>
    </location>
</feature>
<protein>
    <recommendedName>
        <fullName evidence="2">GmrSD restriction endonucleases N-terminal domain-containing protein</fullName>
    </recommendedName>
</protein>
<gene>
    <name evidence="3" type="ORF">BRO54_2134</name>
</gene>
<proteinExistence type="predicted"/>
<reference evidence="4" key="2">
    <citation type="submission" date="2017-01" db="EMBL/GenBank/DDBJ databases">
        <title>Genome sequencing and annotation of Geobacillus sp. 1017, a Hydrocarbon-Oxidizing Thermophilic Bacterium Isolated from a Heavy Oil Reservoir (China).</title>
        <authorList>
            <person name="Kadnikov V.V."/>
            <person name="Mardanov A.V."/>
            <person name="Poltaraus A.B."/>
            <person name="Sokolova D.S."/>
            <person name="Semenova E.M."/>
            <person name="Ravin N.V."/>
            <person name="Tourova T.P."/>
            <person name="Nazina T.N."/>
        </authorList>
    </citation>
    <scope>NUCLEOTIDE SEQUENCE [LARGE SCALE GENOMIC DNA]</scope>
    <source>
        <strain evidence="4">1017</strain>
    </source>
</reference>
<accession>A0A1Q5SYH4</accession>
<organism evidence="3 4">
    <name type="scientific">Geobacillus proteiniphilus</name>
    <dbReference type="NCBI Taxonomy" id="860353"/>
    <lineage>
        <taxon>Bacteria</taxon>
        <taxon>Bacillati</taxon>
        <taxon>Bacillota</taxon>
        <taxon>Bacilli</taxon>
        <taxon>Bacillales</taxon>
        <taxon>Anoxybacillaceae</taxon>
        <taxon>Geobacillus</taxon>
    </lineage>
</organism>
<evidence type="ECO:0000259" key="2">
    <source>
        <dbReference type="Pfam" id="PF03235"/>
    </source>
</evidence>
<dbReference type="InterPro" id="IPR004919">
    <property type="entry name" value="GmrSD_N"/>
</dbReference>
<dbReference type="AlphaFoldDB" id="A0A1Q5SYH4"/>
<sequence length="121" mass="13786">MLDLLESIQECRTQLPDFQRGWVWDDERIRNLLISVSLSYPIGAVMMLQTGNPNVRFASRPVEGVDNPRQVEPERLILDGQQRLTALFQSLKLKAPVATRDKRDKTIKPRRGSIGKAADDE</sequence>
<dbReference type="Pfam" id="PF03235">
    <property type="entry name" value="GmrSD_N"/>
    <property type="match status" value="1"/>
</dbReference>
<evidence type="ECO:0000256" key="1">
    <source>
        <dbReference type="SAM" id="MobiDB-lite"/>
    </source>
</evidence>
<evidence type="ECO:0000313" key="4">
    <source>
        <dbReference type="Proteomes" id="UP000186030"/>
    </source>
</evidence>
<dbReference type="Proteomes" id="UP000186030">
    <property type="component" value="Unassembled WGS sequence"/>
</dbReference>
<evidence type="ECO:0000313" key="3">
    <source>
        <dbReference type="EMBL" id="OKO93071.1"/>
    </source>
</evidence>
<reference evidence="3 4" key="1">
    <citation type="submission" date="2016-11" db="EMBL/GenBank/DDBJ databases">
        <authorList>
            <person name="Kadnikov V."/>
            <person name="Nazina T."/>
        </authorList>
    </citation>
    <scope>NUCLEOTIDE SEQUENCE [LARGE SCALE GENOMIC DNA]</scope>
    <source>
        <strain evidence="3 4">1017</strain>
    </source>
</reference>
<dbReference type="PANTHER" id="PTHR37292">
    <property type="entry name" value="VNG6097C"/>
    <property type="match status" value="1"/>
</dbReference>
<dbReference type="PANTHER" id="PTHR37292:SF2">
    <property type="entry name" value="DUF262 DOMAIN-CONTAINING PROTEIN"/>
    <property type="match status" value="1"/>
</dbReference>
<feature type="region of interest" description="Disordered" evidence="1">
    <location>
        <begin position="97"/>
        <end position="121"/>
    </location>
</feature>
<name>A0A1Q5SYH4_9BACL</name>
<dbReference type="EMBL" id="MQMG01000025">
    <property type="protein sequence ID" value="OKO93071.1"/>
    <property type="molecule type" value="Genomic_DNA"/>
</dbReference>
<comment type="caution">
    <text evidence="3">The sequence shown here is derived from an EMBL/GenBank/DDBJ whole genome shotgun (WGS) entry which is preliminary data.</text>
</comment>